<evidence type="ECO:0000256" key="6">
    <source>
        <dbReference type="ARBA" id="ARBA00022989"/>
    </source>
</evidence>
<evidence type="ECO:0000256" key="1">
    <source>
        <dbReference type="ARBA" id="ARBA00008685"/>
    </source>
</evidence>
<evidence type="ECO:0000256" key="11">
    <source>
        <dbReference type="ARBA" id="ARBA00023180"/>
    </source>
</evidence>
<dbReference type="FunFam" id="1.10.287.70:FF:000143">
    <property type="entry name" value="Probable glutamate receptor"/>
    <property type="match status" value="1"/>
</dbReference>
<feature type="binding site" evidence="16">
    <location>
        <position position="271"/>
    </location>
    <ligand>
        <name>L-glutamate</name>
        <dbReference type="ChEBI" id="CHEBI:29985"/>
    </ligand>
</feature>
<dbReference type="FunFam" id="3.40.190.10:FF:000364">
    <property type="entry name" value="Si:dkey-183j2.10"/>
    <property type="match status" value="1"/>
</dbReference>
<keyword evidence="24" id="KW-1185">Reference proteome</keyword>
<dbReference type="SMART" id="SM00918">
    <property type="entry name" value="Lig_chan-Glu_bd"/>
    <property type="match status" value="1"/>
</dbReference>
<feature type="domain" description="Ionotropic glutamate receptor C-terminal" evidence="21">
    <location>
        <begin position="28"/>
        <end position="380"/>
    </location>
</feature>
<dbReference type="EMBL" id="JAERUA010000012">
    <property type="protein sequence ID" value="KAI1892568.1"/>
    <property type="molecule type" value="Genomic_DNA"/>
</dbReference>
<feature type="transmembrane region" description="Helical" evidence="19">
    <location>
        <begin position="151"/>
        <end position="169"/>
    </location>
</feature>
<dbReference type="GO" id="GO:0015276">
    <property type="term" value="F:ligand-gated monoatomic ion channel activity"/>
    <property type="evidence" value="ECO:0007669"/>
    <property type="project" value="InterPro"/>
</dbReference>
<feature type="binding site" evidence="16">
    <location>
        <position position="317"/>
    </location>
    <ligand>
        <name>L-glutamate</name>
        <dbReference type="ChEBI" id="CHEBI:29985"/>
    </ligand>
</feature>
<keyword evidence="14 19" id="KW-0407">Ion channel</keyword>
<feature type="binding site" evidence="16">
    <location>
        <position position="103"/>
    </location>
    <ligand>
        <name>L-glutamate</name>
        <dbReference type="ChEBI" id="CHEBI:29985"/>
    </ligand>
</feature>
<evidence type="ECO:0000313" key="23">
    <source>
        <dbReference type="EMBL" id="KAI1892568.1"/>
    </source>
</evidence>
<evidence type="ECO:0000256" key="8">
    <source>
        <dbReference type="ARBA" id="ARBA00023065"/>
    </source>
</evidence>
<evidence type="ECO:0000313" key="24">
    <source>
        <dbReference type="Proteomes" id="UP000829720"/>
    </source>
</evidence>
<keyword evidence="3 19" id="KW-1003">Cell membrane</keyword>
<evidence type="ECO:0000256" key="7">
    <source>
        <dbReference type="ARBA" id="ARBA00023018"/>
    </source>
</evidence>
<dbReference type="Pfam" id="PF10613">
    <property type="entry name" value="Lig_chan-Glu_bd"/>
    <property type="match status" value="1"/>
</dbReference>
<dbReference type="InterPro" id="IPR019594">
    <property type="entry name" value="Glu/Gly-bd"/>
</dbReference>
<keyword evidence="8 19" id="KW-0406">Ion transport</keyword>
<evidence type="ECO:0000259" key="22">
    <source>
        <dbReference type="SMART" id="SM00918"/>
    </source>
</evidence>
<dbReference type="GO" id="GO:0038023">
    <property type="term" value="F:signaling receptor activity"/>
    <property type="evidence" value="ECO:0007669"/>
    <property type="project" value="InterPro"/>
</dbReference>
<evidence type="ECO:0000256" key="15">
    <source>
        <dbReference type="ARBA" id="ARBA00034104"/>
    </source>
</evidence>
<dbReference type="PRINTS" id="PR00177">
    <property type="entry name" value="NMDARECEPTOR"/>
</dbReference>
<evidence type="ECO:0000256" key="2">
    <source>
        <dbReference type="ARBA" id="ARBA00022448"/>
    </source>
</evidence>
<keyword evidence="5 19" id="KW-0732">Signal</keyword>
<name>A0A8T3DCE5_9TELE</name>
<dbReference type="Gene3D" id="1.10.287.70">
    <property type="match status" value="1"/>
</dbReference>
<feature type="signal peptide" evidence="19">
    <location>
        <begin position="1"/>
        <end position="24"/>
    </location>
</feature>
<reference evidence="23" key="1">
    <citation type="submission" date="2021-01" db="EMBL/GenBank/DDBJ databases">
        <authorList>
            <person name="Zahm M."/>
            <person name="Roques C."/>
            <person name="Cabau C."/>
            <person name="Klopp C."/>
            <person name="Donnadieu C."/>
            <person name="Jouanno E."/>
            <person name="Lampietro C."/>
            <person name="Louis A."/>
            <person name="Herpin A."/>
            <person name="Echchiki A."/>
            <person name="Berthelot C."/>
            <person name="Parey E."/>
            <person name="Roest-Crollius H."/>
            <person name="Braasch I."/>
            <person name="Postlethwait J."/>
            <person name="Bobe J."/>
            <person name="Montfort J."/>
            <person name="Bouchez O."/>
            <person name="Begum T."/>
            <person name="Mejri S."/>
            <person name="Adams A."/>
            <person name="Chen W.-J."/>
            <person name="Guiguen Y."/>
        </authorList>
    </citation>
    <scope>NUCLEOTIDE SEQUENCE</scope>
    <source>
        <tissue evidence="23">Blood</tissue>
    </source>
</reference>
<dbReference type="AlphaFoldDB" id="A0A8T3DCE5"/>
<feature type="binding site" evidence="16">
    <location>
        <position position="110"/>
    </location>
    <ligand>
        <name>L-glutamate</name>
        <dbReference type="ChEBI" id="CHEBI:29985"/>
    </ligand>
</feature>
<dbReference type="PROSITE" id="PS51257">
    <property type="entry name" value="PROKAR_LIPOPROTEIN"/>
    <property type="match status" value="1"/>
</dbReference>
<comment type="caution">
    <text evidence="23">The sequence shown here is derived from an EMBL/GenBank/DDBJ whole genome shotgun (WGS) entry which is preliminary data.</text>
</comment>
<feature type="binding site" evidence="16">
    <location>
        <position position="270"/>
    </location>
    <ligand>
        <name>L-glutamate</name>
        <dbReference type="ChEBI" id="CHEBI:29985"/>
    </ligand>
</feature>
<keyword evidence="13 19" id="KW-1071">Ligand-gated ion channel</keyword>
<evidence type="ECO:0000256" key="12">
    <source>
        <dbReference type="ARBA" id="ARBA00023257"/>
    </source>
</evidence>
<feature type="transmembrane region" description="Helical" evidence="19">
    <location>
        <begin position="400"/>
        <end position="420"/>
    </location>
</feature>
<sequence length="463" mass="50548">MNMRVADGLVVCAVALLLAGCCSAGPQALSITTIKQDPYTMAKGSQLEGYCIDLLSVLAKKLGFKYNLHLVKDGRYGSLDESGNWNGMIGEVVRGEADLAVAPLTVTAVRERSVDITKPFMQTGLSFILRKDVEAEDPGYFSFLCPFSTETWVGILVAYLVTAVCIYIATRLSPCEWAEPQAEENNFTLLQSLWYVAGALTLQGAGPHPKALSGRVISAIWWLFTVALLACYFANLSSMLHSDSSNVAVKTFEDLANQDIIEYGTVNGSSTFSFFKFSDNQSYRRIFENMERRKSYVGTMEEGIRRAQEGNYAFIGESVSLDLVVARYCNLARSQDVIGMRGYSIVAPLGSPLVKNLSVAILELSESGKLEFLRNKWWANSCMAEGAKASSLKPHSLKGMFLVLALGLGIGILLALLELASKSRSSAKDQKKSCCTVLSGELSQRLGNRSEEKTAETPEKSKV</sequence>
<dbReference type="CDD" id="cd13685">
    <property type="entry name" value="PBP2_iGluR_non_NMDA_like"/>
    <property type="match status" value="1"/>
</dbReference>
<feature type="transmembrane region" description="Helical" evidence="19">
    <location>
        <begin position="216"/>
        <end position="235"/>
    </location>
</feature>
<proteinExistence type="inferred from homology"/>
<keyword evidence="18" id="KW-1015">Disulfide bond</keyword>
<dbReference type="InterPro" id="IPR001508">
    <property type="entry name" value="Iono_Glu_rcpt_met"/>
</dbReference>
<dbReference type="SUPFAM" id="SSF53850">
    <property type="entry name" value="Periplasmic binding protein-like II"/>
    <property type="match status" value="1"/>
</dbReference>
<feature type="disulfide bond" evidence="18">
    <location>
        <begin position="329"/>
        <end position="382"/>
    </location>
</feature>
<evidence type="ECO:0000256" key="20">
    <source>
        <dbReference type="SAM" id="MobiDB-lite"/>
    </source>
</evidence>
<comment type="function">
    <text evidence="19">Receptor for glutamate that functions as a ligand-gated ion channel in the central nervous system and plays an important role in excitatory synaptic transmission. L-glutamate acts as an excitatory neurotransmitter at many synapses in the central nervous system.</text>
</comment>
<comment type="subcellular location">
    <subcellularLocation>
        <location evidence="15 19">Postsynaptic cell membrane</location>
        <topology evidence="15 19">Multi-pass membrane protein</topology>
    </subcellularLocation>
</comment>
<keyword evidence="12 19" id="KW-0628">Postsynaptic cell membrane</keyword>
<dbReference type="GO" id="GO:0045211">
    <property type="term" value="C:postsynaptic membrane"/>
    <property type="evidence" value="ECO:0007669"/>
    <property type="project" value="UniProtKB-SubCell"/>
</dbReference>
<feature type="compositionally biased region" description="Basic and acidic residues" evidence="20">
    <location>
        <begin position="448"/>
        <end position="463"/>
    </location>
</feature>
<keyword evidence="2 19" id="KW-0813">Transport</keyword>
<organism evidence="23 24">
    <name type="scientific">Albula goreensis</name>
    <dbReference type="NCBI Taxonomy" id="1534307"/>
    <lineage>
        <taxon>Eukaryota</taxon>
        <taxon>Metazoa</taxon>
        <taxon>Chordata</taxon>
        <taxon>Craniata</taxon>
        <taxon>Vertebrata</taxon>
        <taxon>Euteleostomi</taxon>
        <taxon>Actinopterygii</taxon>
        <taxon>Neopterygii</taxon>
        <taxon>Teleostei</taxon>
        <taxon>Albuliformes</taxon>
        <taxon>Albulidae</taxon>
        <taxon>Albula</taxon>
    </lineage>
</organism>
<evidence type="ECO:0000256" key="9">
    <source>
        <dbReference type="ARBA" id="ARBA00023136"/>
    </source>
</evidence>
<evidence type="ECO:0000256" key="18">
    <source>
        <dbReference type="PIRSR" id="PIRSR601508-3"/>
    </source>
</evidence>
<feature type="chain" id="PRO_5035964666" description="Glutamate receptor" evidence="19">
    <location>
        <begin position="25"/>
        <end position="463"/>
    </location>
</feature>
<feature type="site" description="Interaction with the cone snail toxin Con-ikot-ikot" evidence="17">
    <location>
        <position position="276"/>
    </location>
</feature>
<evidence type="ECO:0000259" key="21">
    <source>
        <dbReference type="SMART" id="SM00079"/>
    </source>
</evidence>
<dbReference type="SMART" id="SM00079">
    <property type="entry name" value="PBPe"/>
    <property type="match status" value="1"/>
</dbReference>
<keyword evidence="4 19" id="KW-0812">Transmembrane</keyword>
<evidence type="ECO:0000256" key="14">
    <source>
        <dbReference type="ARBA" id="ARBA00023303"/>
    </source>
</evidence>
<dbReference type="Proteomes" id="UP000829720">
    <property type="component" value="Unassembled WGS sequence"/>
</dbReference>
<keyword evidence="10 19" id="KW-0675">Receptor</keyword>
<keyword evidence="7 19" id="KW-0770">Synapse</keyword>
<dbReference type="InterPro" id="IPR015683">
    <property type="entry name" value="Ionotropic_Glu_rcpt"/>
</dbReference>
<feature type="binding site" evidence="16">
    <location>
        <position position="105"/>
    </location>
    <ligand>
        <name>L-glutamate</name>
        <dbReference type="ChEBI" id="CHEBI:29985"/>
    </ligand>
</feature>
<keyword evidence="9 19" id="KW-0472">Membrane</keyword>
<accession>A0A8T3DCE5</accession>
<gene>
    <name evidence="23" type="ORF">AGOR_G00134920</name>
</gene>
<evidence type="ECO:0000256" key="16">
    <source>
        <dbReference type="PIRSR" id="PIRSR601508-1"/>
    </source>
</evidence>
<feature type="domain" description="Ionotropic glutamate receptor L-glutamate and glycine-binding" evidence="22">
    <location>
        <begin position="38"/>
        <end position="94"/>
    </location>
</feature>
<keyword evidence="6 19" id="KW-1133">Transmembrane helix</keyword>
<dbReference type="InterPro" id="IPR001320">
    <property type="entry name" value="Iontro_rcpt_C"/>
</dbReference>
<evidence type="ECO:0000256" key="4">
    <source>
        <dbReference type="ARBA" id="ARBA00022692"/>
    </source>
</evidence>
<feature type="region of interest" description="Disordered" evidence="20">
    <location>
        <begin position="443"/>
        <end position="463"/>
    </location>
</feature>
<evidence type="ECO:0000256" key="13">
    <source>
        <dbReference type="ARBA" id="ARBA00023286"/>
    </source>
</evidence>
<evidence type="ECO:0000256" key="3">
    <source>
        <dbReference type="ARBA" id="ARBA00022475"/>
    </source>
</evidence>
<evidence type="ECO:0000256" key="19">
    <source>
        <dbReference type="RuleBase" id="RU367118"/>
    </source>
</evidence>
<dbReference type="OrthoDB" id="5984008at2759"/>
<dbReference type="Pfam" id="PF00060">
    <property type="entry name" value="Lig_chan"/>
    <property type="match status" value="1"/>
</dbReference>
<comment type="similarity">
    <text evidence="1 19">Belongs to the glutamate-gated ion channel (TC 1.A.10.1) family.</text>
</comment>
<evidence type="ECO:0000256" key="5">
    <source>
        <dbReference type="ARBA" id="ARBA00022729"/>
    </source>
</evidence>
<keyword evidence="11" id="KW-0325">Glycoprotein</keyword>
<dbReference type="Gene3D" id="3.40.190.10">
    <property type="entry name" value="Periplasmic binding protein-like II"/>
    <property type="match status" value="1"/>
</dbReference>
<feature type="site" description="Crucial to convey clamshell closure to channel opening" evidence="17">
    <location>
        <position position="249"/>
    </location>
</feature>
<evidence type="ECO:0000256" key="17">
    <source>
        <dbReference type="PIRSR" id="PIRSR601508-2"/>
    </source>
</evidence>
<protein>
    <recommendedName>
        <fullName evidence="19">Glutamate receptor</fullName>
    </recommendedName>
</protein>
<dbReference type="PANTHER" id="PTHR18966">
    <property type="entry name" value="IONOTROPIC GLUTAMATE RECEPTOR"/>
    <property type="match status" value="1"/>
</dbReference>
<evidence type="ECO:0000256" key="10">
    <source>
        <dbReference type="ARBA" id="ARBA00023170"/>
    </source>
</evidence>